<evidence type="ECO:0000313" key="4">
    <source>
        <dbReference type="Proteomes" id="UP000004550"/>
    </source>
</evidence>
<keyword evidence="2" id="KW-0812">Transmembrane</keyword>
<feature type="compositionally biased region" description="Basic and acidic residues" evidence="1">
    <location>
        <begin position="22"/>
        <end position="38"/>
    </location>
</feature>
<sequence>MIDLSPQPQDKGSGANTAPSAPRHDPVHRESMDGEGPHSRWHFPQEQIEAAIQRLSRWAGPFALLTTLLLLGWWIIG</sequence>
<evidence type="ECO:0000313" key="3">
    <source>
        <dbReference type="EMBL" id="APL93977.1"/>
    </source>
</evidence>
<feature type="compositionally biased region" description="Polar residues" evidence="1">
    <location>
        <begin position="1"/>
        <end position="19"/>
    </location>
</feature>
<protein>
    <submittedName>
        <fullName evidence="3">Uncharacterized protein</fullName>
    </submittedName>
</protein>
<feature type="transmembrane region" description="Helical" evidence="2">
    <location>
        <begin position="58"/>
        <end position="76"/>
    </location>
</feature>
<organism evidence="3 4">
    <name type="scientific">Sphingobium indicum (strain DSM 16412 / CCM 7286 / MTCC 6364 / B90A)</name>
    <dbReference type="NCBI Taxonomy" id="861109"/>
    <lineage>
        <taxon>Bacteria</taxon>
        <taxon>Pseudomonadati</taxon>
        <taxon>Pseudomonadota</taxon>
        <taxon>Alphaproteobacteria</taxon>
        <taxon>Sphingomonadales</taxon>
        <taxon>Sphingomonadaceae</taxon>
        <taxon>Sphingobium</taxon>
    </lineage>
</organism>
<evidence type="ECO:0000256" key="1">
    <source>
        <dbReference type="SAM" id="MobiDB-lite"/>
    </source>
</evidence>
<keyword evidence="2" id="KW-1133">Transmembrane helix</keyword>
<keyword evidence="2" id="KW-0472">Membrane</keyword>
<dbReference type="RefSeq" id="WP_007685686.1">
    <property type="nucleotide sequence ID" value="NZ_CP013070.1"/>
</dbReference>
<dbReference type="Proteomes" id="UP000004550">
    <property type="component" value="Chromosome"/>
</dbReference>
<proteinExistence type="predicted"/>
<dbReference type="EMBL" id="CP013070">
    <property type="protein sequence ID" value="APL93977.1"/>
    <property type="molecule type" value="Genomic_DNA"/>
</dbReference>
<accession>A0A1L5BMI9</accession>
<reference evidence="3 4" key="1">
    <citation type="journal article" date="2012" name="J. Bacteriol.">
        <title>Genome sequence of Sphingobium indicum B90A, a hexachlorocyclohexane-degrading bacterium.</title>
        <authorList>
            <person name="Anand S."/>
            <person name="Sangwan N."/>
            <person name="Lata P."/>
            <person name="Kaur J."/>
            <person name="Dua A."/>
            <person name="Singh A.K."/>
            <person name="Verma M."/>
            <person name="Kaur J."/>
            <person name="Khurana J.P."/>
            <person name="Khurana P."/>
            <person name="Mathur S."/>
            <person name="Lal R."/>
        </authorList>
    </citation>
    <scope>NUCLEOTIDE SEQUENCE [LARGE SCALE GENOMIC DNA]</scope>
    <source>
        <strain evidence="4">DSM 16412 / CCM 7286 / MTCC 6364 / B90A</strain>
    </source>
</reference>
<gene>
    <name evidence="3" type="ORF">SIDU_05345</name>
</gene>
<evidence type="ECO:0000256" key="2">
    <source>
        <dbReference type="SAM" id="Phobius"/>
    </source>
</evidence>
<dbReference type="AlphaFoldDB" id="A0A1L5BMI9"/>
<name>A0A1L5BMI9_SPHIB</name>
<dbReference type="KEGG" id="sinb:SIDU_05345"/>
<feature type="region of interest" description="Disordered" evidence="1">
    <location>
        <begin position="1"/>
        <end position="44"/>
    </location>
</feature>